<name>A0ABW7Y6W0_STRCE</name>
<feature type="signal peptide" evidence="1">
    <location>
        <begin position="1"/>
        <end position="30"/>
    </location>
</feature>
<sequence length="126" mass="12688">MRNRVAILAVASVLPLTAVASLAAASQAAADPQSGEVVVTGTVGDCNSGESPQSVAITAGGETVTDKNPGVQNAGVYSATFQKIPGKGIAAVATVTCADNDTYTVKFNIKRPATAGDLVQKKNLQE</sequence>
<organism evidence="2 3">
    <name type="scientific">Streptomyces cellulosae</name>
    <dbReference type="NCBI Taxonomy" id="1968"/>
    <lineage>
        <taxon>Bacteria</taxon>
        <taxon>Bacillati</taxon>
        <taxon>Actinomycetota</taxon>
        <taxon>Actinomycetes</taxon>
        <taxon>Kitasatosporales</taxon>
        <taxon>Streptomycetaceae</taxon>
        <taxon>Streptomyces</taxon>
    </lineage>
</organism>
<keyword evidence="1" id="KW-0732">Signal</keyword>
<dbReference type="RefSeq" id="WP_398658670.1">
    <property type="nucleotide sequence ID" value="NZ_JBITDC010000010.1"/>
</dbReference>
<dbReference type="EMBL" id="JBITDC010000010">
    <property type="protein sequence ID" value="MFI5678105.1"/>
    <property type="molecule type" value="Genomic_DNA"/>
</dbReference>
<protein>
    <submittedName>
        <fullName evidence="2">Uncharacterized protein</fullName>
    </submittedName>
</protein>
<accession>A0ABW7Y6W0</accession>
<keyword evidence="3" id="KW-1185">Reference proteome</keyword>
<evidence type="ECO:0000313" key="2">
    <source>
        <dbReference type="EMBL" id="MFI5678105.1"/>
    </source>
</evidence>
<comment type="caution">
    <text evidence="2">The sequence shown here is derived from an EMBL/GenBank/DDBJ whole genome shotgun (WGS) entry which is preliminary data.</text>
</comment>
<evidence type="ECO:0000256" key="1">
    <source>
        <dbReference type="SAM" id="SignalP"/>
    </source>
</evidence>
<gene>
    <name evidence="2" type="ORF">ACIA8P_26135</name>
</gene>
<feature type="chain" id="PRO_5046205890" evidence="1">
    <location>
        <begin position="31"/>
        <end position="126"/>
    </location>
</feature>
<reference evidence="2 3" key="1">
    <citation type="submission" date="2024-10" db="EMBL/GenBank/DDBJ databases">
        <title>The Natural Products Discovery Center: Release of the First 8490 Sequenced Strains for Exploring Actinobacteria Biosynthetic Diversity.</title>
        <authorList>
            <person name="Kalkreuter E."/>
            <person name="Kautsar S.A."/>
            <person name="Yang D."/>
            <person name="Bader C.D."/>
            <person name="Teijaro C.N."/>
            <person name="Fluegel L."/>
            <person name="Davis C.M."/>
            <person name="Simpson J.R."/>
            <person name="Lauterbach L."/>
            <person name="Steele A.D."/>
            <person name="Gui C."/>
            <person name="Meng S."/>
            <person name="Li G."/>
            <person name="Viehrig K."/>
            <person name="Ye F."/>
            <person name="Su P."/>
            <person name="Kiefer A.F."/>
            <person name="Nichols A."/>
            <person name="Cepeda A.J."/>
            <person name="Yan W."/>
            <person name="Fan B."/>
            <person name="Jiang Y."/>
            <person name="Adhikari A."/>
            <person name="Zheng C.-J."/>
            <person name="Schuster L."/>
            <person name="Cowan T.M."/>
            <person name="Smanski M.J."/>
            <person name="Chevrette M.G."/>
            <person name="De Carvalho L.P.S."/>
            <person name="Shen B."/>
        </authorList>
    </citation>
    <scope>NUCLEOTIDE SEQUENCE [LARGE SCALE GENOMIC DNA]</scope>
    <source>
        <strain evidence="2 3">NPDC051599</strain>
    </source>
</reference>
<proteinExistence type="predicted"/>
<dbReference type="Proteomes" id="UP001612415">
    <property type="component" value="Unassembled WGS sequence"/>
</dbReference>
<evidence type="ECO:0000313" key="3">
    <source>
        <dbReference type="Proteomes" id="UP001612415"/>
    </source>
</evidence>